<feature type="compositionally biased region" description="Acidic residues" evidence="1">
    <location>
        <begin position="149"/>
        <end position="169"/>
    </location>
</feature>
<evidence type="ECO:0000256" key="1">
    <source>
        <dbReference type="SAM" id="MobiDB-lite"/>
    </source>
</evidence>
<gene>
    <name evidence="2" type="ORF">PEVE_00016859</name>
</gene>
<sequence length="265" mass="29291">MRGSSNICDSDLWEGTTKAAESHLAEVCFTKAKEEGMVIAINWQDADSSSGKSFRYVFPDSSLSRVMLCEGQVGRLHANNLKHYKGEKSVDLSFVATHKKNYPELETAKCESAGNGNCDGKERQIDSVDSEAGSRVSGRQVVQDKTMEDSDDSDSGDSEGSEDSEDSDGDYNTNFTCEGRPYKVRGRALTCDFHSLLCEMKANEVIDPVMGKGHSNLPESKFSVLKKFRPKDTNLHQINYEVSTNMGLCQSNMMYLIKGKGSTYH</sequence>
<reference evidence="2 3" key="1">
    <citation type="submission" date="2022-05" db="EMBL/GenBank/DDBJ databases">
        <authorList>
            <consortium name="Genoscope - CEA"/>
            <person name="William W."/>
        </authorList>
    </citation>
    <scope>NUCLEOTIDE SEQUENCE [LARGE SCALE GENOMIC DNA]</scope>
</reference>
<organism evidence="2 3">
    <name type="scientific">Porites evermanni</name>
    <dbReference type="NCBI Taxonomy" id="104178"/>
    <lineage>
        <taxon>Eukaryota</taxon>
        <taxon>Metazoa</taxon>
        <taxon>Cnidaria</taxon>
        <taxon>Anthozoa</taxon>
        <taxon>Hexacorallia</taxon>
        <taxon>Scleractinia</taxon>
        <taxon>Fungiina</taxon>
        <taxon>Poritidae</taxon>
        <taxon>Porites</taxon>
    </lineage>
</organism>
<protein>
    <submittedName>
        <fullName evidence="2">Uncharacterized protein</fullName>
    </submittedName>
</protein>
<dbReference type="PANTHER" id="PTHR34485">
    <property type="entry name" value="PROLINE-RICH, LACRIMAL 1"/>
    <property type="match status" value="1"/>
</dbReference>
<dbReference type="PANTHER" id="PTHR34485:SF2">
    <property type="entry name" value="PROLINE RICH, LACRIMAL 1"/>
    <property type="match status" value="1"/>
</dbReference>
<dbReference type="Proteomes" id="UP001159427">
    <property type="component" value="Unassembled WGS sequence"/>
</dbReference>
<comment type="caution">
    <text evidence="2">The sequence shown here is derived from an EMBL/GenBank/DDBJ whole genome shotgun (WGS) entry which is preliminary data.</text>
</comment>
<keyword evidence="3" id="KW-1185">Reference proteome</keyword>
<proteinExistence type="predicted"/>
<evidence type="ECO:0000313" key="3">
    <source>
        <dbReference type="Proteomes" id="UP001159427"/>
    </source>
</evidence>
<name>A0ABN8S815_9CNID</name>
<evidence type="ECO:0000313" key="2">
    <source>
        <dbReference type="EMBL" id="CAH3186405.1"/>
    </source>
</evidence>
<dbReference type="EMBL" id="CALNXI010002332">
    <property type="protein sequence ID" value="CAH3186405.1"/>
    <property type="molecule type" value="Genomic_DNA"/>
</dbReference>
<accession>A0ABN8S815</accession>
<feature type="region of interest" description="Disordered" evidence="1">
    <location>
        <begin position="119"/>
        <end position="175"/>
    </location>
</feature>